<dbReference type="GO" id="GO:0046872">
    <property type="term" value="F:metal ion binding"/>
    <property type="evidence" value="ECO:0007669"/>
    <property type="project" value="UniProtKB-KW"/>
</dbReference>
<evidence type="ECO:0000313" key="16">
    <source>
        <dbReference type="Proteomes" id="UP000298688"/>
    </source>
</evidence>
<comment type="pathway">
    <text evidence="12">Cell wall biogenesis; peptidoglycan biosynthesis.</text>
</comment>
<evidence type="ECO:0000256" key="12">
    <source>
        <dbReference type="HAMAP-Rule" id="MF_00038"/>
    </source>
</evidence>
<dbReference type="GO" id="GO:0051992">
    <property type="term" value="F:UDP-N-acetylmuramoyl-L-alanyl-D-glutamyl-meso-2,6-diaminopimelyl-D-alanyl-D-alanine:undecaprenyl-phosphate transferase activity"/>
    <property type="evidence" value="ECO:0007669"/>
    <property type="project" value="RHEA"/>
</dbReference>
<keyword evidence="12 14" id="KW-0460">Magnesium</keyword>
<reference evidence="15 16" key="1">
    <citation type="submission" date="2018-12" db="EMBL/GenBank/DDBJ databases">
        <authorList>
            <person name="Chong R.A."/>
        </authorList>
    </citation>
    <scope>NUCLEOTIDE SEQUENCE [LARGE SCALE GENOMIC DNA]</scope>
    <source>
        <strain evidence="15 16">Rpa</strain>
    </source>
</reference>
<dbReference type="InterPro" id="IPR000715">
    <property type="entry name" value="Glycosyl_transferase_4"/>
</dbReference>
<keyword evidence="12 14" id="KW-0479">Metal-binding</keyword>
<feature type="transmembrane region" description="Helical" evidence="12">
    <location>
        <begin position="167"/>
        <end position="188"/>
    </location>
</feature>
<evidence type="ECO:0000256" key="2">
    <source>
        <dbReference type="ARBA" id="ARBA00005583"/>
    </source>
</evidence>
<protein>
    <recommendedName>
        <fullName evidence="12 13">Phospho-N-acetylmuramoyl-pentapeptide-transferase</fullName>
        <ecNumber evidence="12 13">2.7.8.13</ecNumber>
    </recommendedName>
    <alternativeName>
        <fullName evidence="12">UDP-MurNAc-pentapeptide phosphotransferase</fullName>
    </alternativeName>
</protein>
<dbReference type="RefSeq" id="WP_158337024.1">
    <property type="nucleotide sequence ID" value="NZ_CP034858.1"/>
</dbReference>
<dbReference type="InterPro" id="IPR018480">
    <property type="entry name" value="PNAcMuramoyl-5peptid_Trfase_CS"/>
</dbReference>
<dbReference type="PANTHER" id="PTHR22926">
    <property type="entry name" value="PHOSPHO-N-ACETYLMURAMOYL-PENTAPEPTIDE-TRANSFERASE"/>
    <property type="match status" value="1"/>
</dbReference>
<keyword evidence="8 12" id="KW-1133">Transmembrane helix</keyword>
<dbReference type="InterPro" id="IPR003524">
    <property type="entry name" value="PNAcMuramoyl-5peptid_Trfase"/>
</dbReference>
<dbReference type="OrthoDB" id="9805475at2"/>
<dbReference type="GO" id="GO:0009252">
    <property type="term" value="P:peptidoglycan biosynthetic process"/>
    <property type="evidence" value="ECO:0007669"/>
    <property type="project" value="UniProtKB-UniRule"/>
</dbReference>
<feature type="transmembrane region" description="Helical" evidence="12">
    <location>
        <begin position="200"/>
        <end position="222"/>
    </location>
</feature>
<gene>
    <name evidence="12" type="primary">mraY</name>
    <name evidence="15" type="ORF">D9V76_01140</name>
</gene>
<dbReference type="EMBL" id="CP034858">
    <property type="protein sequence ID" value="QCI24869.1"/>
    <property type="molecule type" value="Genomic_DNA"/>
</dbReference>
<accession>A0A4D6Y6K8</accession>
<proteinExistence type="inferred from homology"/>
<organism evidence="15 16">
    <name type="scientific">Buchnera aphidicola subsp. Rhopalosiphum padi</name>
    <dbReference type="NCBI Taxonomy" id="98793"/>
    <lineage>
        <taxon>Bacteria</taxon>
        <taxon>Pseudomonadati</taxon>
        <taxon>Pseudomonadota</taxon>
        <taxon>Gammaproteobacteria</taxon>
        <taxon>Enterobacterales</taxon>
        <taxon>Erwiniaceae</taxon>
        <taxon>Buchnera</taxon>
    </lineage>
</organism>
<dbReference type="PANTHER" id="PTHR22926:SF5">
    <property type="entry name" value="PHOSPHO-N-ACETYLMURAMOYL-PENTAPEPTIDE-TRANSFERASE HOMOLOG"/>
    <property type="match status" value="1"/>
</dbReference>
<feature type="transmembrane region" description="Helical" evidence="12">
    <location>
        <begin position="129"/>
        <end position="147"/>
    </location>
</feature>
<comment type="cofactor">
    <cofactor evidence="12 14">
        <name>Mg(2+)</name>
        <dbReference type="ChEBI" id="CHEBI:18420"/>
    </cofactor>
</comment>
<feature type="transmembrane region" description="Helical" evidence="12">
    <location>
        <begin position="91"/>
        <end position="109"/>
    </location>
</feature>
<reference evidence="15 16" key="2">
    <citation type="submission" date="2019-05" db="EMBL/GenBank/DDBJ databases">
        <title>Genome evolution of the obligate endosymbiont Buchnera aphidicola.</title>
        <authorList>
            <person name="Moran N.A."/>
        </authorList>
    </citation>
    <scope>NUCLEOTIDE SEQUENCE [LARGE SCALE GENOMIC DNA]</scope>
    <source>
        <strain evidence="15 16">Rpa</strain>
    </source>
</reference>
<evidence type="ECO:0000256" key="10">
    <source>
        <dbReference type="ARBA" id="ARBA00023306"/>
    </source>
</evidence>
<comment type="similarity">
    <text evidence="2 12">Belongs to the glycosyltransferase 4 family. MraY subfamily.</text>
</comment>
<keyword evidence="6 12" id="KW-0133">Cell shape</keyword>
<evidence type="ECO:0000256" key="13">
    <source>
        <dbReference type="NCBIfam" id="TIGR00445"/>
    </source>
</evidence>
<dbReference type="HAMAP" id="MF_00038">
    <property type="entry name" value="MraY"/>
    <property type="match status" value="1"/>
</dbReference>
<feature type="transmembrane region" description="Helical" evidence="12">
    <location>
        <begin position="285"/>
        <end position="306"/>
    </location>
</feature>
<evidence type="ECO:0000256" key="5">
    <source>
        <dbReference type="ARBA" id="ARBA00022692"/>
    </source>
</evidence>
<evidence type="ECO:0000256" key="7">
    <source>
        <dbReference type="ARBA" id="ARBA00022984"/>
    </source>
</evidence>
<comment type="function">
    <text evidence="12">Catalyzes the initial step of the lipid cycle reactions in the biosynthesis of the cell wall peptidoglycan: transfers peptidoglycan precursor phospho-MurNAc-pentapeptide from UDP-MurNAc-pentapeptide onto the lipid carrier undecaprenyl phosphate, yielding undecaprenyl-pyrophosphoryl-MurNAc-pentapeptide, known as lipid I.</text>
</comment>
<dbReference type="GO" id="GO:0008963">
    <property type="term" value="F:phospho-N-acetylmuramoyl-pentapeptide-transferase activity"/>
    <property type="evidence" value="ECO:0007669"/>
    <property type="project" value="UniProtKB-UniRule"/>
</dbReference>
<keyword evidence="9 12" id="KW-0472">Membrane</keyword>
<dbReference type="NCBIfam" id="TIGR00445">
    <property type="entry name" value="mraY"/>
    <property type="match status" value="1"/>
</dbReference>
<sequence>MLIWLNQYLHLKVFSYISFRMMFSLLTSFFINLYFGPYIISYFKKAQKYQIIRKDGPITHRLKKNTPTMGGLFVLISILISIFLYCNLFNLYIWYVISILVGYGFIGFLDDYKKIKYNNSKGLKIFLKFFWLSIIAIVIIYLIHFNSSDTLSVELVVPFYTKVLFKVNYLYMFLCYFVIVGTSNAVNLTDGLDGLAIMPVILLSFGLGLVSFCSSNVFISNYMNIPYLAKANELSILCTAIIGSGLGFLWFNTYPAKIFMGDVGSLSLGGSLGMISILLHQEFLLLILGGVFVFETISVILQIIYFKIRKKRIFKMAPIHHHYEITGLSESLIVVRFWIISLLLLFVGMLSLKVN</sequence>
<evidence type="ECO:0000256" key="9">
    <source>
        <dbReference type="ARBA" id="ARBA00023136"/>
    </source>
</evidence>
<dbReference type="GO" id="GO:0051301">
    <property type="term" value="P:cell division"/>
    <property type="evidence" value="ECO:0007669"/>
    <property type="project" value="UniProtKB-KW"/>
</dbReference>
<keyword evidence="10 12" id="KW-0131">Cell cycle</keyword>
<dbReference type="UniPathway" id="UPA00219"/>
<dbReference type="GO" id="GO:0071555">
    <property type="term" value="P:cell wall organization"/>
    <property type="evidence" value="ECO:0007669"/>
    <property type="project" value="UniProtKB-KW"/>
</dbReference>
<dbReference type="Proteomes" id="UP000298688">
    <property type="component" value="Chromosome"/>
</dbReference>
<keyword evidence="3 12" id="KW-0132">Cell division</keyword>
<feature type="binding site" evidence="14">
    <location>
        <position position="262"/>
    </location>
    <ligand>
        <name>Mg(2+)</name>
        <dbReference type="ChEBI" id="CHEBI:18420"/>
    </ligand>
</feature>
<feature type="transmembrane region" description="Helical" evidence="12">
    <location>
        <begin position="333"/>
        <end position="352"/>
    </location>
</feature>
<feature type="binding site" evidence="14">
    <location>
        <position position="187"/>
    </location>
    <ligand>
        <name>Mg(2+)</name>
        <dbReference type="ChEBI" id="CHEBI:18420"/>
    </ligand>
</feature>
<keyword evidence="12" id="KW-1003">Cell membrane</keyword>
<comment type="subcellular location">
    <subcellularLocation>
        <location evidence="12">Cell membrane</location>
        <topology evidence="12">Multi-pass membrane protein</topology>
    </subcellularLocation>
    <subcellularLocation>
        <location evidence="1">Membrane</location>
        <topology evidence="1">Multi-pass membrane protein</topology>
    </subcellularLocation>
</comment>
<evidence type="ECO:0000256" key="6">
    <source>
        <dbReference type="ARBA" id="ARBA00022960"/>
    </source>
</evidence>
<keyword evidence="11 12" id="KW-0961">Cell wall biogenesis/degradation</keyword>
<comment type="catalytic activity">
    <reaction evidence="12">
        <text>UDP-N-acetyl-alpha-D-muramoyl-L-alanyl-gamma-D-glutamyl-meso-2,6-diaminopimeloyl-D-alanyl-D-alanine + di-trans,octa-cis-undecaprenyl phosphate = di-trans,octa-cis-undecaprenyl diphospho-N-acetyl-alpha-D-muramoyl-L-alanyl-D-glutamyl-meso-2,6-diaminopimeloyl-D-alanyl-D-alanine + UMP</text>
        <dbReference type="Rhea" id="RHEA:28386"/>
        <dbReference type="ChEBI" id="CHEBI:57865"/>
        <dbReference type="ChEBI" id="CHEBI:60392"/>
        <dbReference type="ChEBI" id="CHEBI:61386"/>
        <dbReference type="ChEBI" id="CHEBI:61387"/>
        <dbReference type="EC" id="2.7.8.13"/>
    </reaction>
</comment>
<evidence type="ECO:0000313" key="15">
    <source>
        <dbReference type="EMBL" id="QCI24869.1"/>
    </source>
</evidence>
<dbReference type="AlphaFoldDB" id="A0A4D6Y6K8"/>
<keyword evidence="4 12" id="KW-0808">Transferase</keyword>
<evidence type="ECO:0000256" key="11">
    <source>
        <dbReference type="ARBA" id="ARBA00023316"/>
    </source>
</evidence>
<dbReference type="EC" id="2.7.8.13" evidence="12 13"/>
<name>A0A4D6Y6K8_BUCRP</name>
<dbReference type="PROSITE" id="PS01347">
    <property type="entry name" value="MRAY_1"/>
    <property type="match status" value="1"/>
</dbReference>
<keyword evidence="7 12" id="KW-0573">Peptidoglycan synthesis</keyword>
<feature type="transmembrane region" description="Helical" evidence="12">
    <location>
        <begin position="258"/>
        <end position="279"/>
    </location>
</feature>
<dbReference type="GO" id="GO:0008360">
    <property type="term" value="P:regulation of cell shape"/>
    <property type="evidence" value="ECO:0007669"/>
    <property type="project" value="UniProtKB-KW"/>
</dbReference>
<dbReference type="GO" id="GO:0005886">
    <property type="term" value="C:plasma membrane"/>
    <property type="evidence" value="ECO:0007669"/>
    <property type="project" value="UniProtKB-SubCell"/>
</dbReference>
<dbReference type="Pfam" id="PF00953">
    <property type="entry name" value="Glycos_transf_4"/>
    <property type="match status" value="1"/>
</dbReference>
<keyword evidence="5 12" id="KW-0812">Transmembrane</keyword>
<feature type="transmembrane region" description="Helical" evidence="12">
    <location>
        <begin position="234"/>
        <end position="251"/>
    </location>
</feature>
<feature type="transmembrane region" description="Helical" evidence="12">
    <location>
        <begin position="20"/>
        <end position="43"/>
    </location>
</feature>
<evidence type="ECO:0000256" key="14">
    <source>
        <dbReference type="PIRSR" id="PIRSR600715-1"/>
    </source>
</evidence>
<evidence type="ECO:0000256" key="4">
    <source>
        <dbReference type="ARBA" id="ARBA00022679"/>
    </source>
</evidence>
<evidence type="ECO:0000256" key="1">
    <source>
        <dbReference type="ARBA" id="ARBA00004141"/>
    </source>
</evidence>
<evidence type="ECO:0000256" key="8">
    <source>
        <dbReference type="ARBA" id="ARBA00022989"/>
    </source>
</evidence>
<dbReference type="PROSITE" id="PS01348">
    <property type="entry name" value="MRAY_2"/>
    <property type="match status" value="1"/>
</dbReference>
<evidence type="ECO:0000256" key="3">
    <source>
        <dbReference type="ARBA" id="ARBA00022618"/>
    </source>
</evidence>
<dbReference type="CDD" id="cd06852">
    <property type="entry name" value="GT_MraY"/>
    <property type="match status" value="1"/>
</dbReference>
<feature type="transmembrane region" description="Helical" evidence="12">
    <location>
        <begin position="64"/>
        <end position="85"/>
    </location>
</feature>